<dbReference type="SMART" id="SM00192">
    <property type="entry name" value="LDLa"/>
    <property type="match status" value="2"/>
</dbReference>
<keyword evidence="8" id="KW-0325">Glycoprotein</keyword>
<feature type="region of interest" description="Disordered" evidence="10">
    <location>
        <begin position="82"/>
        <end position="108"/>
    </location>
</feature>
<dbReference type="PRINTS" id="PR00261">
    <property type="entry name" value="LDLRECEPTOR"/>
</dbReference>
<evidence type="ECO:0000313" key="12">
    <source>
        <dbReference type="Proteomes" id="UP001266305"/>
    </source>
</evidence>
<dbReference type="InterPro" id="IPR023415">
    <property type="entry name" value="LDLR_class-A_CS"/>
</dbReference>
<evidence type="ECO:0000256" key="6">
    <source>
        <dbReference type="ARBA" id="ARBA00023157"/>
    </source>
</evidence>
<keyword evidence="6 9" id="KW-1015">Disulfide bond</keyword>
<evidence type="ECO:0000256" key="10">
    <source>
        <dbReference type="SAM" id="MobiDB-lite"/>
    </source>
</evidence>
<keyword evidence="5" id="KW-0472">Membrane</keyword>
<evidence type="ECO:0000313" key="11">
    <source>
        <dbReference type="EMBL" id="KAK2101972.1"/>
    </source>
</evidence>
<dbReference type="PROSITE" id="PS50068">
    <property type="entry name" value="LDLRA_2"/>
    <property type="match status" value="2"/>
</dbReference>
<feature type="disulfide bond" evidence="9">
    <location>
        <begin position="5"/>
        <end position="23"/>
    </location>
</feature>
<organism evidence="11 12">
    <name type="scientific">Saguinus oedipus</name>
    <name type="common">Cotton-top tamarin</name>
    <name type="synonym">Oedipomidas oedipus</name>
    <dbReference type="NCBI Taxonomy" id="9490"/>
    <lineage>
        <taxon>Eukaryota</taxon>
        <taxon>Metazoa</taxon>
        <taxon>Chordata</taxon>
        <taxon>Craniata</taxon>
        <taxon>Vertebrata</taxon>
        <taxon>Euteleostomi</taxon>
        <taxon>Mammalia</taxon>
        <taxon>Eutheria</taxon>
        <taxon>Euarchontoglires</taxon>
        <taxon>Primates</taxon>
        <taxon>Haplorrhini</taxon>
        <taxon>Platyrrhini</taxon>
        <taxon>Cebidae</taxon>
        <taxon>Callitrichinae</taxon>
        <taxon>Saguinus</taxon>
    </lineage>
</organism>
<reference evidence="11 12" key="1">
    <citation type="submission" date="2023-05" db="EMBL/GenBank/DDBJ databases">
        <title>B98-5 Cell Line De Novo Hybrid Assembly: An Optical Mapping Approach.</title>
        <authorList>
            <person name="Kananen K."/>
            <person name="Auerbach J.A."/>
            <person name="Kautto E."/>
            <person name="Blachly J.S."/>
        </authorList>
    </citation>
    <scope>NUCLEOTIDE SEQUENCE [LARGE SCALE GENOMIC DNA]</scope>
    <source>
        <strain evidence="11">B95-8</strain>
        <tissue evidence="11">Cell line</tissue>
    </source>
</reference>
<keyword evidence="4" id="KW-1133">Transmembrane helix</keyword>
<evidence type="ECO:0000256" key="1">
    <source>
        <dbReference type="ARBA" id="ARBA00004167"/>
    </source>
</evidence>
<comment type="caution">
    <text evidence="9">Lacks conserved residue(s) required for the propagation of feature annotation.</text>
</comment>
<gene>
    <name evidence="11" type="ORF">P7K49_019639</name>
</gene>
<evidence type="ECO:0000256" key="8">
    <source>
        <dbReference type="ARBA" id="ARBA00023180"/>
    </source>
</evidence>
<feature type="disulfide bond" evidence="9">
    <location>
        <begin position="17"/>
        <end position="32"/>
    </location>
</feature>
<sequence length="108" mass="11989">MSFRCKNNRCVPGRWQCDYDNDCGDNSDEESCTPRPCSESEFSCANGRCIAGRWKCDGDHDCADGSDEVGAEMRRREVASEAFQQGSGVLRADRLPAPMPTERLHAPL</sequence>
<feature type="disulfide bond" evidence="9">
    <location>
        <begin position="44"/>
        <end position="62"/>
    </location>
</feature>
<dbReference type="CDD" id="cd00112">
    <property type="entry name" value="LDLa"/>
    <property type="match status" value="2"/>
</dbReference>
<feature type="disulfide bond" evidence="9">
    <location>
        <begin position="37"/>
        <end position="49"/>
    </location>
</feature>
<dbReference type="PANTHER" id="PTHR22722">
    <property type="entry name" value="LOW-DENSITY LIPOPROTEIN RECEPTOR-RELATED PROTEIN 2-RELATED"/>
    <property type="match status" value="1"/>
</dbReference>
<evidence type="ECO:0000256" key="3">
    <source>
        <dbReference type="ARBA" id="ARBA00022737"/>
    </source>
</evidence>
<evidence type="ECO:0000256" key="7">
    <source>
        <dbReference type="ARBA" id="ARBA00023170"/>
    </source>
</evidence>
<keyword evidence="12" id="KW-1185">Reference proteome</keyword>
<evidence type="ECO:0000256" key="9">
    <source>
        <dbReference type="PROSITE-ProRule" id="PRU00124"/>
    </source>
</evidence>
<evidence type="ECO:0000256" key="5">
    <source>
        <dbReference type="ARBA" id="ARBA00023136"/>
    </source>
</evidence>
<dbReference type="InterPro" id="IPR036055">
    <property type="entry name" value="LDL_receptor-like_sf"/>
</dbReference>
<dbReference type="InterPro" id="IPR051221">
    <property type="entry name" value="LDLR-related"/>
</dbReference>
<name>A0ABQ9UXY9_SAGOE</name>
<dbReference type="Proteomes" id="UP001266305">
    <property type="component" value="Unassembled WGS sequence"/>
</dbReference>
<keyword evidence="2" id="KW-0812">Transmembrane</keyword>
<keyword evidence="3" id="KW-0677">Repeat</keyword>
<accession>A0ABQ9UXY9</accession>
<comment type="subcellular location">
    <subcellularLocation>
        <location evidence="1">Membrane</location>
        <topology evidence="1">Single-pass membrane protein</topology>
    </subcellularLocation>
</comment>
<dbReference type="EMBL" id="JASSZA010000009">
    <property type="protein sequence ID" value="KAK2101972.1"/>
    <property type="molecule type" value="Genomic_DNA"/>
</dbReference>
<dbReference type="Pfam" id="PF00057">
    <property type="entry name" value="Ldl_recept_a"/>
    <property type="match status" value="2"/>
</dbReference>
<keyword evidence="7" id="KW-0675">Receptor</keyword>
<dbReference type="InterPro" id="IPR002172">
    <property type="entry name" value="LDrepeatLR_classA_rpt"/>
</dbReference>
<evidence type="ECO:0000256" key="4">
    <source>
        <dbReference type="ARBA" id="ARBA00022989"/>
    </source>
</evidence>
<dbReference type="PANTHER" id="PTHR22722:SF5">
    <property type="entry name" value="LOW-DENSITY LIPOPROTEIN RECEPTOR-RELATED PROTEIN 1B"/>
    <property type="match status" value="1"/>
</dbReference>
<dbReference type="Gene3D" id="4.10.400.10">
    <property type="entry name" value="Low-density Lipoprotein Receptor"/>
    <property type="match status" value="2"/>
</dbReference>
<dbReference type="SUPFAM" id="SSF57424">
    <property type="entry name" value="LDL receptor-like module"/>
    <property type="match status" value="2"/>
</dbReference>
<proteinExistence type="predicted"/>
<evidence type="ECO:0000256" key="2">
    <source>
        <dbReference type="ARBA" id="ARBA00022692"/>
    </source>
</evidence>
<protein>
    <submittedName>
        <fullName evidence="11">Uncharacterized protein</fullName>
    </submittedName>
</protein>
<comment type="caution">
    <text evidence="11">The sequence shown here is derived from an EMBL/GenBank/DDBJ whole genome shotgun (WGS) entry which is preliminary data.</text>
</comment>
<dbReference type="PROSITE" id="PS01209">
    <property type="entry name" value="LDLRA_1"/>
    <property type="match status" value="1"/>
</dbReference>